<reference evidence="1" key="1">
    <citation type="journal article" date="2013" name="Genetics">
        <title>The draft genome and transcriptome of Panagrellus redivivus are shaped by the harsh demands of a free-living lifestyle.</title>
        <authorList>
            <person name="Srinivasan J."/>
            <person name="Dillman A.R."/>
            <person name="Macchietto M.G."/>
            <person name="Heikkinen L."/>
            <person name="Lakso M."/>
            <person name="Fracchia K.M."/>
            <person name="Antoshechkin I."/>
            <person name="Mortazavi A."/>
            <person name="Wong G."/>
            <person name="Sternberg P.W."/>
        </authorList>
    </citation>
    <scope>NUCLEOTIDE SEQUENCE [LARGE SCALE GENOMIC DNA]</scope>
    <source>
        <strain evidence="1">MT8872</strain>
    </source>
</reference>
<protein>
    <submittedName>
        <fullName evidence="2">DUF3747 domain-containing protein</fullName>
    </submittedName>
</protein>
<name>A0A7E4VV95_PANRE</name>
<dbReference type="WBParaSite" id="Pan_g3777.t1">
    <property type="protein sequence ID" value="Pan_g3777.t1"/>
    <property type="gene ID" value="Pan_g3777"/>
</dbReference>
<sequence>MLNAAKKLILLVFVVSNYIHALPAFTTLHFLDEPDYHYDFIAPKSLTDIECYNRLDKSAVDHTFRLNADSKLGLTCIVELPSWTTIEIEQLNFATNRTSARVLSGNDRMRPVLASLPLTRNNLYERSFNINCLYGFLVVRKENPGDNIVFKILEHPEKPGVEFLDECFLNNI</sequence>
<keyword evidence="1" id="KW-1185">Reference proteome</keyword>
<evidence type="ECO:0000313" key="2">
    <source>
        <dbReference type="WBParaSite" id="Pan_g3777.t1"/>
    </source>
</evidence>
<reference evidence="2" key="2">
    <citation type="submission" date="2020-10" db="UniProtKB">
        <authorList>
            <consortium name="WormBaseParasite"/>
        </authorList>
    </citation>
    <scope>IDENTIFICATION</scope>
</reference>
<organism evidence="1 2">
    <name type="scientific">Panagrellus redivivus</name>
    <name type="common">Microworm</name>
    <dbReference type="NCBI Taxonomy" id="6233"/>
    <lineage>
        <taxon>Eukaryota</taxon>
        <taxon>Metazoa</taxon>
        <taxon>Ecdysozoa</taxon>
        <taxon>Nematoda</taxon>
        <taxon>Chromadorea</taxon>
        <taxon>Rhabditida</taxon>
        <taxon>Tylenchina</taxon>
        <taxon>Panagrolaimomorpha</taxon>
        <taxon>Panagrolaimoidea</taxon>
        <taxon>Panagrolaimidae</taxon>
        <taxon>Panagrellus</taxon>
    </lineage>
</organism>
<dbReference type="AlphaFoldDB" id="A0A7E4VV95"/>
<accession>A0A7E4VV95</accession>
<proteinExistence type="predicted"/>
<evidence type="ECO:0000313" key="1">
    <source>
        <dbReference type="Proteomes" id="UP000492821"/>
    </source>
</evidence>
<dbReference type="Proteomes" id="UP000492821">
    <property type="component" value="Unassembled WGS sequence"/>
</dbReference>